<keyword evidence="3" id="KW-1185">Reference proteome</keyword>
<sequence length="159" mass="17442">MMTEVARVLAVEPQHLWVETLQKSTCNSCTAQKGCGYGLMNEAAHQRRNHLRVAIPAADSHHYQLDDKVELEFPEQLLVSGAMLVYLLPLLTMLAAGAVASLWFNREGLIVLASIMGLALGFALVWWRSRQQASNVAGQVKVRLSGRAKTACAEVISRA</sequence>
<proteinExistence type="predicted"/>
<evidence type="ECO:0000313" key="2">
    <source>
        <dbReference type="EMBL" id="MCZ0865739.1"/>
    </source>
</evidence>
<keyword evidence="1" id="KW-0472">Membrane</keyword>
<dbReference type="PANTHER" id="PTHR35867:SF1">
    <property type="entry name" value="PROTEIN RSEC"/>
    <property type="match status" value="1"/>
</dbReference>
<dbReference type="PIRSF" id="PIRSF004923">
    <property type="entry name" value="RseC"/>
    <property type="match status" value="1"/>
</dbReference>
<protein>
    <submittedName>
        <fullName evidence="2">SoxR reducing system RseC family protein</fullName>
    </submittedName>
</protein>
<keyword evidence="1" id="KW-1133">Transmembrane helix</keyword>
<dbReference type="Pfam" id="PF04246">
    <property type="entry name" value="RseC_MucC"/>
    <property type="match status" value="1"/>
</dbReference>
<evidence type="ECO:0000256" key="1">
    <source>
        <dbReference type="SAM" id="Phobius"/>
    </source>
</evidence>
<evidence type="ECO:0000313" key="3">
    <source>
        <dbReference type="Proteomes" id="UP001069090"/>
    </source>
</evidence>
<dbReference type="AlphaFoldDB" id="A0A9J6RMJ0"/>
<comment type="caution">
    <text evidence="2">The sequence shown here is derived from an EMBL/GenBank/DDBJ whole genome shotgun (WGS) entry which is preliminary data.</text>
</comment>
<accession>A0A9J6RMJ0</accession>
<feature type="transmembrane region" description="Helical" evidence="1">
    <location>
        <begin position="77"/>
        <end position="103"/>
    </location>
</feature>
<dbReference type="PANTHER" id="PTHR35867">
    <property type="entry name" value="PROTEIN RSEC"/>
    <property type="match status" value="1"/>
</dbReference>
<name>A0A9J6RMJ0_9GAMM</name>
<gene>
    <name evidence="2" type="ORF">O0V09_11030</name>
</gene>
<dbReference type="InterPro" id="IPR007359">
    <property type="entry name" value="SigmaE_reg_RseC_MucC"/>
</dbReference>
<organism evidence="2 3">
    <name type="scientific">Dasania phycosphaerae</name>
    <dbReference type="NCBI Taxonomy" id="2950436"/>
    <lineage>
        <taxon>Bacteria</taxon>
        <taxon>Pseudomonadati</taxon>
        <taxon>Pseudomonadota</taxon>
        <taxon>Gammaproteobacteria</taxon>
        <taxon>Cellvibrionales</taxon>
        <taxon>Spongiibacteraceae</taxon>
        <taxon>Dasania</taxon>
    </lineage>
</organism>
<dbReference type="RefSeq" id="WP_258331880.1">
    <property type="nucleotide sequence ID" value="NZ_JAPTGG010000008.1"/>
</dbReference>
<dbReference type="Proteomes" id="UP001069090">
    <property type="component" value="Unassembled WGS sequence"/>
</dbReference>
<reference evidence="2 3" key="1">
    <citation type="submission" date="2022-12" db="EMBL/GenBank/DDBJ databases">
        <title>Dasania phycosphaerae sp. nov., isolated from particulate material of the south coast of Korea.</title>
        <authorList>
            <person name="Jiang Y."/>
        </authorList>
    </citation>
    <scope>NUCLEOTIDE SEQUENCE [LARGE SCALE GENOMIC DNA]</scope>
    <source>
        <strain evidence="2 3">GY-19</strain>
    </source>
</reference>
<dbReference type="InterPro" id="IPR026268">
    <property type="entry name" value="RseC"/>
</dbReference>
<feature type="transmembrane region" description="Helical" evidence="1">
    <location>
        <begin position="109"/>
        <end position="127"/>
    </location>
</feature>
<keyword evidence="1" id="KW-0812">Transmembrane</keyword>
<dbReference type="EMBL" id="JAPTGG010000008">
    <property type="protein sequence ID" value="MCZ0865739.1"/>
    <property type="molecule type" value="Genomic_DNA"/>
</dbReference>